<dbReference type="InterPro" id="IPR001279">
    <property type="entry name" value="Metallo-B-lactamas"/>
</dbReference>
<gene>
    <name evidence="2" type="ORF">ASZ90_007380</name>
</gene>
<dbReference type="Pfam" id="PF00753">
    <property type="entry name" value="Lactamase_B"/>
    <property type="match status" value="1"/>
</dbReference>
<evidence type="ECO:0000313" key="2">
    <source>
        <dbReference type="EMBL" id="KUG22831.1"/>
    </source>
</evidence>
<dbReference type="EMBL" id="LNQE01000938">
    <property type="protein sequence ID" value="KUG22831.1"/>
    <property type="molecule type" value="Genomic_DNA"/>
</dbReference>
<dbReference type="InterPro" id="IPR036866">
    <property type="entry name" value="RibonucZ/Hydroxyglut_hydro"/>
</dbReference>
<reference evidence="2" key="1">
    <citation type="journal article" date="2015" name="Proc. Natl. Acad. Sci. U.S.A.">
        <title>Networks of energetic and metabolic interactions define dynamics in microbial communities.</title>
        <authorList>
            <person name="Embree M."/>
            <person name="Liu J.K."/>
            <person name="Al-Bassam M.M."/>
            <person name="Zengler K."/>
        </authorList>
    </citation>
    <scope>NUCLEOTIDE SEQUENCE</scope>
</reference>
<sequence>MRLKNDIYIYEWTNPFENNSNSYFIGGNVQAIIDPGLTGYVPDLLNRMSDDGIKKEDIRYVINTHSHPDHFQGSEVFDQEKVKVGLHTKEIEFLKGEGGELYGLFGINAPRMNVNFPLEEGDVVLGDQIFKIILAPGHSPGSIGLYWPEQKALFCGDVVFDQSVGRTDFPGGNGALLKKSILALANLDIEWLLPGHMGIVHGKNNIQNNFNVIIQGIFPYI</sequence>
<dbReference type="PANTHER" id="PTHR42951">
    <property type="entry name" value="METALLO-BETA-LACTAMASE DOMAIN-CONTAINING"/>
    <property type="match status" value="1"/>
</dbReference>
<dbReference type="PANTHER" id="PTHR42951:SF4">
    <property type="entry name" value="ACYL-COENZYME A THIOESTERASE MBLAC2"/>
    <property type="match status" value="1"/>
</dbReference>
<name>A0A0W8FPI0_9ZZZZ</name>
<protein>
    <submittedName>
        <fullName evidence="2">Putative metal-binding enzyme, ycbl</fullName>
    </submittedName>
</protein>
<evidence type="ECO:0000259" key="1">
    <source>
        <dbReference type="SMART" id="SM00849"/>
    </source>
</evidence>
<dbReference type="AlphaFoldDB" id="A0A0W8FPI0"/>
<dbReference type="CDD" id="cd06262">
    <property type="entry name" value="metallo-hydrolase-like_MBL-fold"/>
    <property type="match status" value="1"/>
</dbReference>
<dbReference type="InterPro" id="IPR050855">
    <property type="entry name" value="NDM-1-like"/>
</dbReference>
<dbReference type="SMART" id="SM00849">
    <property type="entry name" value="Lactamase_B"/>
    <property type="match status" value="1"/>
</dbReference>
<comment type="caution">
    <text evidence="2">The sequence shown here is derived from an EMBL/GenBank/DDBJ whole genome shotgun (WGS) entry which is preliminary data.</text>
</comment>
<organism evidence="2">
    <name type="scientific">hydrocarbon metagenome</name>
    <dbReference type="NCBI Taxonomy" id="938273"/>
    <lineage>
        <taxon>unclassified sequences</taxon>
        <taxon>metagenomes</taxon>
        <taxon>ecological metagenomes</taxon>
    </lineage>
</organism>
<dbReference type="Gene3D" id="3.60.15.10">
    <property type="entry name" value="Ribonuclease Z/Hydroxyacylglutathione hydrolase-like"/>
    <property type="match status" value="1"/>
</dbReference>
<feature type="domain" description="Metallo-beta-lactamase" evidence="1">
    <location>
        <begin position="19"/>
        <end position="196"/>
    </location>
</feature>
<accession>A0A0W8FPI0</accession>
<proteinExistence type="predicted"/>
<dbReference type="SUPFAM" id="SSF56281">
    <property type="entry name" value="Metallo-hydrolase/oxidoreductase"/>
    <property type="match status" value="1"/>
</dbReference>